<keyword evidence="1" id="KW-0472">Membrane</keyword>
<gene>
    <name evidence="2" type="ORF">LX32DRAFT_287399</name>
</gene>
<organism evidence="2 3">
    <name type="scientific">Colletotrichum zoysiae</name>
    <dbReference type="NCBI Taxonomy" id="1216348"/>
    <lineage>
        <taxon>Eukaryota</taxon>
        <taxon>Fungi</taxon>
        <taxon>Dikarya</taxon>
        <taxon>Ascomycota</taxon>
        <taxon>Pezizomycotina</taxon>
        <taxon>Sordariomycetes</taxon>
        <taxon>Hypocreomycetidae</taxon>
        <taxon>Glomerellales</taxon>
        <taxon>Glomerellaceae</taxon>
        <taxon>Colletotrichum</taxon>
        <taxon>Colletotrichum graminicola species complex</taxon>
    </lineage>
</organism>
<keyword evidence="1" id="KW-0812">Transmembrane</keyword>
<feature type="transmembrane region" description="Helical" evidence="1">
    <location>
        <begin position="43"/>
        <end position="63"/>
    </location>
</feature>
<keyword evidence="1" id="KW-1133">Transmembrane helix</keyword>
<evidence type="ECO:0000313" key="2">
    <source>
        <dbReference type="EMBL" id="KAK2020832.1"/>
    </source>
</evidence>
<proteinExistence type="predicted"/>
<evidence type="ECO:0000256" key="1">
    <source>
        <dbReference type="SAM" id="Phobius"/>
    </source>
</evidence>
<reference evidence="2" key="1">
    <citation type="submission" date="2021-06" db="EMBL/GenBank/DDBJ databases">
        <title>Comparative genomics, transcriptomics and evolutionary studies reveal genomic signatures of adaptation to plant cell wall in hemibiotrophic fungi.</title>
        <authorList>
            <consortium name="DOE Joint Genome Institute"/>
            <person name="Baroncelli R."/>
            <person name="Diaz J.F."/>
            <person name="Benocci T."/>
            <person name="Peng M."/>
            <person name="Battaglia E."/>
            <person name="Haridas S."/>
            <person name="Andreopoulos W."/>
            <person name="Labutti K."/>
            <person name="Pangilinan J."/>
            <person name="Floch G.L."/>
            <person name="Makela M.R."/>
            <person name="Henrissat B."/>
            <person name="Grigoriev I.V."/>
            <person name="Crouch J.A."/>
            <person name="De Vries R.P."/>
            <person name="Sukno S.A."/>
            <person name="Thon M.R."/>
        </authorList>
    </citation>
    <scope>NUCLEOTIDE SEQUENCE</scope>
    <source>
        <strain evidence="2">MAFF235873</strain>
    </source>
</reference>
<accession>A0AAD9LUG7</accession>
<dbReference type="AlphaFoldDB" id="A0AAD9LUG7"/>
<sequence>MKEAVLDALGGGGGDGRNLLISESCQLPFFLCTHFPCLDGSESSSFCWGFYSYFLAFFLLVSVRDEERGNWLSGVCPKTGWYRNPRRKRAVVGLVFNVRPRWLFSLWLILGSSFVLLCSSLASPVEPLHRS</sequence>
<evidence type="ECO:0000313" key="3">
    <source>
        <dbReference type="Proteomes" id="UP001232148"/>
    </source>
</evidence>
<name>A0AAD9LUG7_9PEZI</name>
<dbReference type="Proteomes" id="UP001232148">
    <property type="component" value="Unassembled WGS sequence"/>
</dbReference>
<keyword evidence="3" id="KW-1185">Reference proteome</keyword>
<feature type="transmembrane region" description="Helical" evidence="1">
    <location>
        <begin position="102"/>
        <end position="122"/>
    </location>
</feature>
<comment type="caution">
    <text evidence="2">The sequence shown here is derived from an EMBL/GenBank/DDBJ whole genome shotgun (WGS) entry which is preliminary data.</text>
</comment>
<protein>
    <submittedName>
        <fullName evidence="2">Uncharacterized protein</fullName>
    </submittedName>
</protein>
<dbReference type="EMBL" id="MU843166">
    <property type="protein sequence ID" value="KAK2020832.1"/>
    <property type="molecule type" value="Genomic_DNA"/>
</dbReference>